<name>A0A6V7WWQ0_MELEN</name>
<dbReference type="OrthoDB" id="5875955at2759"/>
<dbReference type="AlphaFoldDB" id="A0A6V7WWQ0"/>
<evidence type="ECO:0000313" key="1">
    <source>
        <dbReference type="EMBL" id="CAD2191455.1"/>
    </source>
</evidence>
<organism evidence="1 2">
    <name type="scientific">Meloidogyne enterolobii</name>
    <name type="common">Root-knot nematode worm</name>
    <name type="synonym">Meloidogyne mayaguensis</name>
    <dbReference type="NCBI Taxonomy" id="390850"/>
    <lineage>
        <taxon>Eukaryota</taxon>
        <taxon>Metazoa</taxon>
        <taxon>Ecdysozoa</taxon>
        <taxon>Nematoda</taxon>
        <taxon>Chromadorea</taxon>
        <taxon>Rhabditida</taxon>
        <taxon>Tylenchina</taxon>
        <taxon>Tylenchomorpha</taxon>
        <taxon>Tylenchoidea</taxon>
        <taxon>Meloidogynidae</taxon>
        <taxon>Meloidogyninae</taxon>
        <taxon>Meloidogyne</taxon>
    </lineage>
</organism>
<accession>A0A6V7WWQ0</accession>
<proteinExistence type="predicted"/>
<dbReference type="EMBL" id="CAJEWN010000880">
    <property type="protein sequence ID" value="CAD2191455.1"/>
    <property type="molecule type" value="Genomic_DNA"/>
</dbReference>
<comment type="caution">
    <text evidence="1">The sequence shown here is derived from an EMBL/GenBank/DDBJ whole genome shotgun (WGS) entry which is preliminary data.</text>
</comment>
<evidence type="ECO:0000313" key="2">
    <source>
        <dbReference type="Proteomes" id="UP000580250"/>
    </source>
</evidence>
<sequence>MTSFYIIIPSNTNIEGNRTNSFRVRLPHKLQFNSEWHVGLAVMVYPHSWPSLGTNNEQTVTVYWKSGDVVQFSVPSNTLTNPQHLKDNLDRSLNKGSEALVEKFRSVHIEYTNKLKELRTQAKDKYKRLKELYQKRTKPVTNDTTEEHVIISEETEVPSLKSEDEIFTDLVNIENLKMTDDLKQIISVTNEVGFDPWIKVFRKPRLACNFEFHSYKNRFSLFIDSEYVEKIELTEQLAYILGFDRTNFN</sequence>
<gene>
    <name evidence="1" type="ORF">MENT_LOCUS44292</name>
</gene>
<dbReference type="Proteomes" id="UP000580250">
    <property type="component" value="Unassembled WGS sequence"/>
</dbReference>
<reference evidence="1 2" key="1">
    <citation type="submission" date="2020-08" db="EMBL/GenBank/DDBJ databases">
        <authorList>
            <person name="Koutsovoulos G."/>
            <person name="Danchin GJ E."/>
        </authorList>
    </citation>
    <scope>NUCLEOTIDE SEQUENCE [LARGE SCALE GENOMIC DNA]</scope>
</reference>
<protein>
    <submittedName>
        <fullName evidence="1">Uncharacterized protein</fullName>
    </submittedName>
</protein>